<evidence type="ECO:0000313" key="2">
    <source>
        <dbReference type="Proteomes" id="UP001642540"/>
    </source>
</evidence>
<accession>A0ABP1RBX0</accession>
<sequence length="133" mass="15355">MKMEFVIGCRKKHTLFEGVLILFVVGFSLRHGRISQLQHHISHRARRYFICGDFFFFVLFVLEDACDENVDEALCRLNKNSQCPHITSILSAGAKPKKVFSKLCALQYTHKHLCKSFSKAKKVINMNFKTDVC</sequence>
<dbReference type="EMBL" id="CAXLJM020000068">
    <property type="protein sequence ID" value="CAL8123405.1"/>
    <property type="molecule type" value="Genomic_DNA"/>
</dbReference>
<keyword evidence="2" id="KW-1185">Reference proteome</keyword>
<comment type="caution">
    <text evidence="1">The sequence shown here is derived from an EMBL/GenBank/DDBJ whole genome shotgun (WGS) entry which is preliminary data.</text>
</comment>
<evidence type="ECO:0000313" key="1">
    <source>
        <dbReference type="EMBL" id="CAL8123405.1"/>
    </source>
</evidence>
<evidence type="ECO:0008006" key="3">
    <source>
        <dbReference type="Google" id="ProtNLM"/>
    </source>
</evidence>
<proteinExistence type="predicted"/>
<dbReference type="Proteomes" id="UP001642540">
    <property type="component" value="Unassembled WGS sequence"/>
</dbReference>
<name>A0ABP1RBX0_9HEXA</name>
<protein>
    <recommendedName>
        <fullName evidence="3">Secreted protein</fullName>
    </recommendedName>
</protein>
<reference evidence="1 2" key="1">
    <citation type="submission" date="2024-08" db="EMBL/GenBank/DDBJ databases">
        <authorList>
            <person name="Cucini C."/>
            <person name="Frati F."/>
        </authorList>
    </citation>
    <scope>NUCLEOTIDE SEQUENCE [LARGE SCALE GENOMIC DNA]</scope>
</reference>
<organism evidence="1 2">
    <name type="scientific">Orchesella dallaii</name>
    <dbReference type="NCBI Taxonomy" id="48710"/>
    <lineage>
        <taxon>Eukaryota</taxon>
        <taxon>Metazoa</taxon>
        <taxon>Ecdysozoa</taxon>
        <taxon>Arthropoda</taxon>
        <taxon>Hexapoda</taxon>
        <taxon>Collembola</taxon>
        <taxon>Entomobryomorpha</taxon>
        <taxon>Entomobryoidea</taxon>
        <taxon>Orchesellidae</taxon>
        <taxon>Orchesellinae</taxon>
        <taxon>Orchesella</taxon>
    </lineage>
</organism>
<gene>
    <name evidence="1" type="ORF">ODALV1_LOCUS20190</name>
</gene>